<feature type="non-terminal residue" evidence="1">
    <location>
        <position position="62"/>
    </location>
</feature>
<dbReference type="EMBL" id="KV417505">
    <property type="protein sequence ID" value="KZP28059.1"/>
    <property type="molecule type" value="Genomic_DNA"/>
</dbReference>
<evidence type="ECO:0000313" key="4">
    <source>
        <dbReference type="Proteomes" id="UP000076532"/>
    </source>
</evidence>
<dbReference type="Proteomes" id="UP000076532">
    <property type="component" value="Unassembled WGS sequence"/>
</dbReference>
<dbReference type="OrthoDB" id="3265672at2759"/>
<organism evidence="1 4">
    <name type="scientific">Athelia psychrophila</name>
    <dbReference type="NCBI Taxonomy" id="1759441"/>
    <lineage>
        <taxon>Eukaryota</taxon>
        <taxon>Fungi</taxon>
        <taxon>Dikarya</taxon>
        <taxon>Basidiomycota</taxon>
        <taxon>Agaricomycotina</taxon>
        <taxon>Agaricomycetes</taxon>
        <taxon>Agaricomycetidae</taxon>
        <taxon>Atheliales</taxon>
        <taxon>Atheliaceae</taxon>
        <taxon>Athelia</taxon>
    </lineage>
</organism>
<evidence type="ECO:0000313" key="1">
    <source>
        <dbReference type="EMBL" id="KZP02323.1"/>
    </source>
</evidence>
<dbReference type="AlphaFoldDB" id="A0A167SWQ9"/>
<accession>A0A167SWQ9</accession>
<proteinExistence type="predicted"/>
<feature type="non-terminal residue" evidence="1">
    <location>
        <position position="1"/>
    </location>
</feature>
<name>A0A167SWQ9_9AGAM</name>
<evidence type="ECO:0000313" key="3">
    <source>
        <dbReference type="EMBL" id="KZP28059.1"/>
    </source>
</evidence>
<dbReference type="EMBL" id="KV417505">
    <property type="protein sequence ID" value="KZP28058.1"/>
    <property type="molecule type" value="Genomic_DNA"/>
</dbReference>
<protein>
    <submittedName>
        <fullName evidence="1">Uncharacterized protein</fullName>
    </submittedName>
</protein>
<dbReference type="STRING" id="436010.A0A167SWQ9"/>
<keyword evidence="4" id="KW-1185">Reference proteome</keyword>
<gene>
    <name evidence="1" type="ORF">FIBSPDRAFT_677196</name>
    <name evidence="3" type="ORF">FIBSPDRAFT_678808</name>
    <name evidence="2" type="ORF">FIBSPDRAFT_681335</name>
</gene>
<dbReference type="EMBL" id="KV418693">
    <property type="protein sequence ID" value="KZP02323.1"/>
    <property type="molecule type" value="Genomic_DNA"/>
</dbReference>
<evidence type="ECO:0000313" key="2">
    <source>
        <dbReference type="EMBL" id="KZP28058.1"/>
    </source>
</evidence>
<reference evidence="1 4" key="1">
    <citation type="journal article" date="2016" name="Mol. Biol. Evol.">
        <title>Comparative Genomics of Early-Diverging Mushroom-Forming Fungi Provides Insights into the Origins of Lignocellulose Decay Capabilities.</title>
        <authorList>
            <person name="Nagy L.G."/>
            <person name="Riley R."/>
            <person name="Tritt A."/>
            <person name="Adam C."/>
            <person name="Daum C."/>
            <person name="Floudas D."/>
            <person name="Sun H."/>
            <person name="Yadav J.S."/>
            <person name="Pangilinan J."/>
            <person name="Larsson K.H."/>
            <person name="Matsuura K."/>
            <person name="Barry K."/>
            <person name="Labutti K."/>
            <person name="Kuo R."/>
            <person name="Ohm R.A."/>
            <person name="Bhattacharya S.S."/>
            <person name="Shirouzu T."/>
            <person name="Yoshinaga Y."/>
            <person name="Martin F.M."/>
            <person name="Grigoriev I.V."/>
            <person name="Hibbett D.S."/>
        </authorList>
    </citation>
    <scope>NUCLEOTIDE SEQUENCE [LARGE SCALE GENOMIC DNA]</scope>
    <source>
        <strain evidence="1 4">CBS 109695</strain>
    </source>
</reference>
<sequence length="62" mass="7101">LEHCRAQALNPTAVAGFYDVLKELQDEYQFEEDCIYNMDEKGIQQGVGKRVLALVDRDQKVV</sequence>